<reference evidence="1 2" key="1">
    <citation type="submission" date="2015-04" db="EMBL/GenBank/DDBJ databases">
        <title>Complete genome sequence of Schizopora paradoxa KUC8140, a cosmopolitan wood degrader in East Asia.</title>
        <authorList>
            <consortium name="DOE Joint Genome Institute"/>
            <person name="Min B."/>
            <person name="Park H."/>
            <person name="Jang Y."/>
            <person name="Kim J.-J."/>
            <person name="Kim K.H."/>
            <person name="Pangilinan J."/>
            <person name="Lipzen A."/>
            <person name="Riley R."/>
            <person name="Grigoriev I.V."/>
            <person name="Spatafora J.W."/>
            <person name="Choi I.-G."/>
        </authorList>
    </citation>
    <scope>NUCLEOTIDE SEQUENCE [LARGE SCALE GENOMIC DNA]</scope>
    <source>
        <strain evidence="1 2">KUC8140</strain>
    </source>
</reference>
<dbReference type="STRING" id="27342.A0A0H2QYP6"/>
<dbReference type="CDD" id="cd00303">
    <property type="entry name" value="retropepsin_like"/>
    <property type="match status" value="1"/>
</dbReference>
<dbReference type="Proteomes" id="UP000053477">
    <property type="component" value="Unassembled WGS sequence"/>
</dbReference>
<evidence type="ECO:0008006" key="3">
    <source>
        <dbReference type="Google" id="ProtNLM"/>
    </source>
</evidence>
<organism evidence="1 2">
    <name type="scientific">Schizopora paradoxa</name>
    <dbReference type="NCBI Taxonomy" id="27342"/>
    <lineage>
        <taxon>Eukaryota</taxon>
        <taxon>Fungi</taxon>
        <taxon>Dikarya</taxon>
        <taxon>Basidiomycota</taxon>
        <taxon>Agaricomycotina</taxon>
        <taxon>Agaricomycetes</taxon>
        <taxon>Hymenochaetales</taxon>
        <taxon>Schizoporaceae</taxon>
        <taxon>Schizopora</taxon>
    </lineage>
</organism>
<proteinExistence type="predicted"/>
<protein>
    <recommendedName>
        <fullName evidence="3">Peptidase A2 domain-containing protein</fullName>
    </recommendedName>
</protein>
<feature type="non-terminal residue" evidence="1">
    <location>
        <position position="1"/>
    </location>
</feature>
<keyword evidence="2" id="KW-1185">Reference proteome</keyword>
<evidence type="ECO:0000313" key="2">
    <source>
        <dbReference type="Proteomes" id="UP000053477"/>
    </source>
</evidence>
<feature type="non-terminal residue" evidence="1">
    <location>
        <position position="90"/>
    </location>
</feature>
<dbReference type="Pfam" id="PF08284">
    <property type="entry name" value="RVP_2"/>
    <property type="match status" value="1"/>
</dbReference>
<name>A0A0H2QYP6_9AGAM</name>
<dbReference type="InterPro" id="IPR021109">
    <property type="entry name" value="Peptidase_aspartic_dom_sf"/>
</dbReference>
<dbReference type="OrthoDB" id="2717878at2759"/>
<gene>
    <name evidence="1" type="ORF">SCHPADRAFT_797343</name>
</gene>
<dbReference type="Gene3D" id="2.40.70.10">
    <property type="entry name" value="Acid Proteases"/>
    <property type="match status" value="1"/>
</dbReference>
<dbReference type="InParanoid" id="A0A0H2QYP6"/>
<sequence length="90" mass="9834">LNVPVQLKTLDTGRMEKIIALVDSGATGSFIHCDFIEKSGWNTRKLEHSILVTNVDGTPNSAGRITHAIDLLVTFGEHQERMSFGIVDLG</sequence>
<accession>A0A0H2QYP6</accession>
<dbReference type="EMBL" id="KQ086517">
    <property type="protein sequence ID" value="KLO04509.1"/>
    <property type="molecule type" value="Genomic_DNA"/>
</dbReference>
<evidence type="ECO:0000313" key="1">
    <source>
        <dbReference type="EMBL" id="KLO04509.1"/>
    </source>
</evidence>
<dbReference type="AlphaFoldDB" id="A0A0H2QYP6"/>